<dbReference type="Proteomes" id="UP000603295">
    <property type="component" value="Unassembled WGS sequence"/>
</dbReference>
<reference evidence="4" key="1">
    <citation type="journal article" date="2019" name="Int. J. Syst. Evol. Microbiol.">
        <title>The Global Catalogue of Microorganisms (GCM) 10K type strain sequencing project: providing services to taxonomists for standard genome sequencing and annotation.</title>
        <authorList>
            <consortium name="The Broad Institute Genomics Platform"/>
            <consortium name="The Broad Institute Genome Sequencing Center for Infectious Disease"/>
            <person name="Wu L."/>
            <person name="Ma J."/>
        </authorList>
    </citation>
    <scope>NUCLEOTIDE SEQUENCE [LARGE SCALE GENOMIC DNA]</scope>
    <source>
        <strain evidence="4">CCM 8609</strain>
    </source>
</reference>
<feature type="domain" description="NAD(P)-binding" evidence="2">
    <location>
        <begin position="9"/>
        <end position="190"/>
    </location>
</feature>
<name>A0ABQ2C3K9_9LACO</name>
<dbReference type="PANTHER" id="PTHR15020:SF50">
    <property type="entry name" value="UPF0659 PROTEIN YMR090W"/>
    <property type="match status" value="1"/>
</dbReference>
<dbReference type="SUPFAM" id="SSF51735">
    <property type="entry name" value="NAD(P)-binding Rossmann-fold domains"/>
    <property type="match status" value="1"/>
</dbReference>
<accession>A0ABQ2C3K9</accession>
<gene>
    <name evidence="3" type="ORF">GCM10011459_01520</name>
</gene>
<comment type="caution">
    <text evidence="3">The sequence shown here is derived from an EMBL/GenBank/DDBJ whole genome shotgun (WGS) entry which is preliminary data.</text>
</comment>
<keyword evidence="4" id="KW-1185">Reference proteome</keyword>
<dbReference type="Pfam" id="PF13460">
    <property type="entry name" value="NAD_binding_10"/>
    <property type="match status" value="1"/>
</dbReference>
<dbReference type="InterPro" id="IPR016040">
    <property type="entry name" value="NAD(P)-bd_dom"/>
</dbReference>
<sequence>MTKNILIIGANSRIAQWADKMLLADENVNLTMFVRNKAKLDPELTDKNVIVGDATSSADLEVAIKGQDIVYASLAGNVVDQAKKLVAAMDKLGVKRLIWTSSLGIYDEVPGKFGELNARALPGYLQTYRDAADIISDSDLDYTIIRPAWLTDNDEVDYETTSYNNDEAFKGTEISRKSVAAYVVSLINSPEKDVRDSIGVDKPGSDGDRPRREVMMANGFDPEM</sequence>
<proteinExistence type="predicted"/>
<feature type="compositionally biased region" description="Basic and acidic residues" evidence="1">
    <location>
        <begin position="194"/>
        <end position="214"/>
    </location>
</feature>
<feature type="region of interest" description="Disordered" evidence="1">
    <location>
        <begin position="194"/>
        <end position="224"/>
    </location>
</feature>
<dbReference type="PANTHER" id="PTHR15020">
    <property type="entry name" value="FLAVIN REDUCTASE-RELATED"/>
    <property type="match status" value="1"/>
</dbReference>
<dbReference type="InterPro" id="IPR036291">
    <property type="entry name" value="NAD(P)-bd_dom_sf"/>
</dbReference>
<evidence type="ECO:0000313" key="3">
    <source>
        <dbReference type="EMBL" id="GGI62318.1"/>
    </source>
</evidence>
<evidence type="ECO:0000313" key="4">
    <source>
        <dbReference type="Proteomes" id="UP000603295"/>
    </source>
</evidence>
<protein>
    <submittedName>
        <fullName evidence="3">NAD-dependent dehydratase</fullName>
    </submittedName>
</protein>
<evidence type="ECO:0000259" key="2">
    <source>
        <dbReference type="Pfam" id="PF13460"/>
    </source>
</evidence>
<dbReference type="EMBL" id="BMDS01000001">
    <property type="protein sequence ID" value="GGI62318.1"/>
    <property type="molecule type" value="Genomic_DNA"/>
</dbReference>
<organism evidence="3 4">
    <name type="scientific">Limosilactobacillus caviae</name>
    <dbReference type="NCBI Taxonomy" id="1769424"/>
    <lineage>
        <taxon>Bacteria</taxon>
        <taxon>Bacillati</taxon>
        <taxon>Bacillota</taxon>
        <taxon>Bacilli</taxon>
        <taxon>Lactobacillales</taxon>
        <taxon>Lactobacillaceae</taxon>
        <taxon>Limosilactobacillus</taxon>
    </lineage>
</organism>
<evidence type="ECO:0000256" key="1">
    <source>
        <dbReference type="SAM" id="MobiDB-lite"/>
    </source>
</evidence>
<dbReference type="Gene3D" id="3.40.50.720">
    <property type="entry name" value="NAD(P)-binding Rossmann-like Domain"/>
    <property type="match status" value="1"/>
</dbReference>
<dbReference type="RefSeq" id="WP_153709381.1">
    <property type="nucleotide sequence ID" value="NZ_BMDS01000001.1"/>
</dbReference>